<keyword evidence="1" id="KW-1133">Transmembrane helix</keyword>
<evidence type="ECO:0008006" key="4">
    <source>
        <dbReference type="Google" id="ProtNLM"/>
    </source>
</evidence>
<reference evidence="2 3" key="1">
    <citation type="journal article" date="2018" name="Int. J. Syst. Evol. Microbiol.">
        <title>Planococcus salinus sp. nov., a moderately halophilic bacterium isolated from a saline-alkali soil.</title>
        <authorList>
            <person name="Gan L."/>
        </authorList>
    </citation>
    <scope>NUCLEOTIDE SEQUENCE [LARGE SCALE GENOMIC DNA]</scope>
    <source>
        <strain evidence="2 3">LCB217</strain>
    </source>
</reference>
<keyword evidence="3" id="KW-1185">Reference proteome</keyword>
<dbReference type="EMBL" id="RIAX01000014">
    <property type="protein sequence ID" value="RNF38417.1"/>
    <property type="molecule type" value="Genomic_DNA"/>
</dbReference>
<name>A0A3M8P427_9BACL</name>
<keyword evidence="1" id="KW-0472">Membrane</keyword>
<accession>A0A3M8P427</accession>
<dbReference type="Proteomes" id="UP000275473">
    <property type="component" value="Unassembled WGS sequence"/>
</dbReference>
<feature type="transmembrane region" description="Helical" evidence="1">
    <location>
        <begin position="6"/>
        <end position="26"/>
    </location>
</feature>
<evidence type="ECO:0000313" key="3">
    <source>
        <dbReference type="Proteomes" id="UP000275473"/>
    </source>
</evidence>
<dbReference type="AlphaFoldDB" id="A0A3M8P427"/>
<protein>
    <recommendedName>
        <fullName evidence="4">YtzI protein</fullName>
    </recommendedName>
</protein>
<proteinExistence type="predicted"/>
<sequence>MLYGVTVVLGFMVVIGLFFAVLMHFLGKGLNTHDAEIIDPTPEVAFDKAHDKKGVDDKQ</sequence>
<keyword evidence="1" id="KW-0812">Transmembrane</keyword>
<comment type="caution">
    <text evidence="2">The sequence shown here is derived from an EMBL/GenBank/DDBJ whole genome shotgun (WGS) entry which is preliminary data.</text>
</comment>
<organism evidence="2 3">
    <name type="scientific">Planococcus salinus</name>
    <dbReference type="NCBI Taxonomy" id="1848460"/>
    <lineage>
        <taxon>Bacteria</taxon>
        <taxon>Bacillati</taxon>
        <taxon>Bacillota</taxon>
        <taxon>Bacilli</taxon>
        <taxon>Bacillales</taxon>
        <taxon>Caryophanaceae</taxon>
        <taxon>Planococcus</taxon>
    </lineage>
</organism>
<dbReference type="OrthoDB" id="2455397at2"/>
<gene>
    <name evidence="2" type="ORF">EEX84_14430</name>
</gene>
<evidence type="ECO:0000256" key="1">
    <source>
        <dbReference type="SAM" id="Phobius"/>
    </source>
</evidence>
<dbReference type="RefSeq" id="WP_123166351.1">
    <property type="nucleotide sequence ID" value="NZ_RIAX01000014.1"/>
</dbReference>
<evidence type="ECO:0000313" key="2">
    <source>
        <dbReference type="EMBL" id="RNF38417.1"/>
    </source>
</evidence>